<evidence type="ECO:0000256" key="3">
    <source>
        <dbReference type="ARBA" id="ARBA00022989"/>
    </source>
</evidence>
<dbReference type="Pfam" id="PF13515">
    <property type="entry name" value="FUSC_2"/>
    <property type="match status" value="1"/>
</dbReference>
<dbReference type="AlphaFoldDB" id="A0A4S5E1E5"/>
<feature type="domain" description="Integral membrane bound transporter" evidence="6">
    <location>
        <begin position="44"/>
        <end position="163"/>
    </location>
</feature>
<comment type="caution">
    <text evidence="7">The sequence shown here is derived from an EMBL/GenBank/DDBJ whole genome shotgun (WGS) entry which is preliminary data.</text>
</comment>
<reference evidence="7 8" key="1">
    <citation type="submission" date="2019-04" db="EMBL/GenBank/DDBJ databases">
        <authorList>
            <person name="Liu Q."/>
            <person name="Xin Y.-H."/>
        </authorList>
    </citation>
    <scope>NUCLEOTIDE SEQUENCE [LARGE SCALE GENOMIC DNA]</scope>
    <source>
        <strain evidence="7 8">AM23</strain>
    </source>
</reference>
<keyword evidence="2 5" id="KW-0812">Transmembrane</keyword>
<evidence type="ECO:0000256" key="4">
    <source>
        <dbReference type="ARBA" id="ARBA00023136"/>
    </source>
</evidence>
<evidence type="ECO:0000313" key="8">
    <source>
        <dbReference type="Proteomes" id="UP000305233"/>
    </source>
</evidence>
<evidence type="ECO:0000259" key="6">
    <source>
        <dbReference type="Pfam" id="PF13515"/>
    </source>
</evidence>
<dbReference type="EMBL" id="SSWH01000012">
    <property type="protein sequence ID" value="THJ65156.1"/>
    <property type="molecule type" value="Genomic_DNA"/>
</dbReference>
<evidence type="ECO:0000256" key="1">
    <source>
        <dbReference type="ARBA" id="ARBA00004141"/>
    </source>
</evidence>
<gene>
    <name evidence="7" type="ORF">E8P82_12645</name>
</gene>
<accession>A0A4S5E1E5</accession>
<keyword evidence="3 5" id="KW-1133">Transmembrane helix</keyword>
<organism evidence="7 8">
    <name type="scientific">Arthrobacter echini</name>
    <dbReference type="NCBI Taxonomy" id="1529066"/>
    <lineage>
        <taxon>Bacteria</taxon>
        <taxon>Bacillati</taxon>
        <taxon>Actinomycetota</taxon>
        <taxon>Actinomycetes</taxon>
        <taxon>Micrococcales</taxon>
        <taxon>Micrococcaceae</taxon>
        <taxon>Arthrobacter</taxon>
    </lineage>
</organism>
<protein>
    <submittedName>
        <fullName evidence="7">FUSC family protein</fullName>
    </submittedName>
</protein>
<name>A0A4S5E1E5_9MICC</name>
<keyword evidence="8" id="KW-1185">Reference proteome</keyword>
<evidence type="ECO:0000313" key="7">
    <source>
        <dbReference type="EMBL" id="THJ65156.1"/>
    </source>
</evidence>
<feature type="transmembrane region" description="Helical" evidence="5">
    <location>
        <begin position="147"/>
        <end position="167"/>
    </location>
</feature>
<dbReference type="InterPro" id="IPR049453">
    <property type="entry name" value="Memb_transporter_dom"/>
</dbReference>
<dbReference type="OrthoDB" id="5198202at2"/>
<dbReference type="Proteomes" id="UP000305233">
    <property type="component" value="Unassembled WGS sequence"/>
</dbReference>
<proteinExistence type="predicted"/>
<feature type="transmembrane region" description="Helical" evidence="5">
    <location>
        <begin position="25"/>
        <end position="46"/>
    </location>
</feature>
<evidence type="ECO:0000256" key="5">
    <source>
        <dbReference type="SAM" id="Phobius"/>
    </source>
</evidence>
<dbReference type="GO" id="GO:0016020">
    <property type="term" value="C:membrane"/>
    <property type="evidence" value="ECO:0007669"/>
    <property type="project" value="UniProtKB-SubCell"/>
</dbReference>
<comment type="subcellular location">
    <subcellularLocation>
        <location evidence="1">Membrane</location>
        <topology evidence="1">Multi-pass membrane protein</topology>
    </subcellularLocation>
</comment>
<feature type="transmembrane region" description="Helical" evidence="5">
    <location>
        <begin position="124"/>
        <end position="141"/>
    </location>
</feature>
<keyword evidence="4 5" id="KW-0472">Membrane</keyword>
<sequence length="375" mass="40560">MPPRRGLSATLAFLRKRTRIGFRRSSSSVVTALQMTVGAVGAYAFAEEVLGHEGPLFAATSSMIALGFSRDPRVRRVLEVAVGCTLGIAVGDILLTLFGTGLWQAALVLFVSILLARFLDSGTIFTTQLGLQSLLVVLLPAPDGGPFTRSLDAVVGGLFALVITMLVPRDPRREPKTDVRGLLGELSYVLREGAVALRESDATRAWHALVRARATHSTLEGLTTSMRSAEEVARISPAYRRHRDELGSLRQAVGFIDLAVRNSRVFSRRLTSVINHAALTDEAIEHLGQALEDAADGVDLLSRALSGRDATERSLNLRQARIELAAVADQLHPEPLHIRRLEGEGLVLLLRPLVVDLLEATGLSHEDAAAFLPRL</sequence>
<feature type="transmembrane region" description="Helical" evidence="5">
    <location>
        <begin position="101"/>
        <end position="119"/>
    </location>
</feature>
<evidence type="ECO:0000256" key="2">
    <source>
        <dbReference type="ARBA" id="ARBA00022692"/>
    </source>
</evidence>
<dbReference type="RefSeq" id="WP_136455377.1">
    <property type="nucleotide sequence ID" value="NZ_SSWH01000012.1"/>
</dbReference>